<evidence type="ECO:0000313" key="2">
    <source>
        <dbReference type="EMBL" id="TNV73600.1"/>
    </source>
</evidence>
<evidence type="ECO:0000313" key="3">
    <source>
        <dbReference type="Proteomes" id="UP000785679"/>
    </source>
</evidence>
<feature type="compositionally biased region" description="Basic and acidic residues" evidence="1">
    <location>
        <begin position="17"/>
        <end position="29"/>
    </location>
</feature>
<dbReference type="OrthoDB" id="310187at2759"/>
<sequence>MSGNQQDTKIQKWMKSASDKKLGKITENKKYNQQTVDIEEFMIELDYIEAKQEKASKFIKNFKDKIKKNETPHESQNEIQNNDGNQDSQKGEKQNSTRQRGESISDFSLDHKVMIIEDDSDKKASEEEKVQKKTVKQIIIQKKWNGKPKAVCDACVQTTDTSDVDGCDILKLIQMEQHFVFTLHEFHEKLLKLLDNQI</sequence>
<feature type="compositionally biased region" description="Basic and acidic residues" evidence="1">
    <location>
        <begin position="89"/>
        <end position="104"/>
    </location>
</feature>
<dbReference type="EMBL" id="RRYP01018537">
    <property type="protein sequence ID" value="TNV73600.1"/>
    <property type="molecule type" value="Genomic_DNA"/>
</dbReference>
<dbReference type="Proteomes" id="UP000785679">
    <property type="component" value="Unassembled WGS sequence"/>
</dbReference>
<name>A0A8J8NFV5_HALGN</name>
<feature type="compositionally biased region" description="Basic and acidic residues" evidence="1">
    <location>
        <begin position="67"/>
        <end position="76"/>
    </location>
</feature>
<dbReference type="AlphaFoldDB" id="A0A8J8NFV5"/>
<reference evidence="2" key="1">
    <citation type="submission" date="2019-06" db="EMBL/GenBank/DDBJ databases">
        <authorList>
            <person name="Zheng W."/>
        </authorList>
    </citation>
    <scope>NUCLEOTIDE SEQUENCE</scope>
    <source>
        <strain evidence="2">QDHG01</strain>
    </source>
</reference>
<feature type="region of interest" description="Disordered" evidence="1">
    <location>
        <begin position="1"/>
        <end position="29"/>
    </location>
</feature>
<feature type="region of interest" description="Disordered" evidence="1">
    <location>
        <begin position="67"/>
        <end position="104"/>
    </location>
</feature>
<keyword evidence="3" id="KW-1185">Reference proteome</keyword>
<gene>
    <name evidence="2" type="ORF">FGO68_gene6108</name>
</gene>
<organism evidence="2 3">
    <name type="scientific">Halteria grandinella</name>
    <dbReference type="NCBI Taxonomy" id="5974"/>
    <lineage>
        <taxon>Eukaryota</taxon>
        <taxon>Sar</taxon>
        <taxon>Alveolata</taxon>
        <taxon>Ciliophora</taxon>
        <taxon>Intramacronucleata</taxon>
        <taxon>Spirotrichea</taxon>
        <taxon>Stichotrichia</taxon>
        <taxon>Sporadotrichida</taxon>
        <taxon>Halteriidae</taxon>
        <taxon>Halteria</taxon>
    </lineage>
</organism>
<accession>A0A8J8NFV5</accession>
<comment type="caution">
    <text evidence="2">The sequence shown here is derived from an EMBL/GenBank/DDBJ whole genome shotgun (WGS) entry which is preliminary data.</text>
</comment>
<protein>
    <submittedName>
        <fullName evidence="2">Uncharacterized protein</fullName>
    </submittedName>
</protein>
<feature type="compositionally biased region" description="Polar residues" evidence="1">
    <location>
        <begin position="77"/>
        <end position="88"/>
    </location>
</feature>
<evidence type="ECO:0000256" key="1">
    <source>
        <dbReference type="SAM" id="MobiDB-lite"/>
    </source>
</evidence>
<proteinExistence type="predicted"/>